<protein>
    <submittedName>
        <fullName evidence="1">Uncharacterized protein</fullName>
    </submittedName>
</protein>
<gene>
    <name evidence="1" type="ORF">PHACT_08435</name>
</gene>
<dbReference type="STRING" id="1524254.PHACT_08435"/>
<accession>A0A1E8CLJ5</accession>
<dbReference type="Proteomes" id="UP000175669">
    <property type="component" value="Unassembled WGS sequence"/>
</dbReference>
<evidence type="ECO:0000313" key="1">
    <source>
        <dbReference type="EMBL" id="OFE13165.1"/>
    </source>
</evidence>
<organism evidence="1 2">
    <name type="scientific">Pseudohongiella acticola</name>
    <dbReference type="NCBI Taxonomy" id="1524254"/>
    <lineage>
        <taxon>Bacteria</taxon>
        <taxon>Pseudomonadati</taxon>
        <taxon>Pseudomonadota</taxon>
        <taxon>Gammaproteobacteria</taxon>
        <taxon>Pseudomonadales</taxon>
        <taxon>Pseudohongiellaceae</taxon>
        <taxon>Pseudohongiella</taxon>
    </lineage>
</organism>
<name>A0A1E8CLJ5_9GAMM</name>
<dbReference type="EMBL" id="MASR01000001">
    <property type="protein sequence ID" value="OFE13165.1"/>
    <property type="molecule type" value="Genomic_DNA"/>
</dbReference>
<dbReference type="OrthoDB" id="6251202at2"/>
<dbReference type="RefSeq" id="WP_070116823.1">
    <property type="nucleotide sequence ID" value="NZ_CAXATG010000004.1"/>
</dbReference>
<sequence length="96" mass="11020">MALIYVGRYLLEHQANEVDWLENFSRSPVPVAQIIRTALSGEIPDRESEDAFMRRYGESRAADDPVFVGHSKIEDLDFPSSIEYTPSGYRIIDQDR</sequence>
<dbReference type="AlphaFoldDB" id="A0A1E8CLJ5"/>
<proteinExistence type="predicted"/>
<reference evidence="2" key="1">
    <citation type="submission" date="2016-07" db="EMBL/GenBank/DDBJ databases">
        <authorList>
            <person name="Florea S."/>
            <person name="Webb J.S."/>
            <person name="Jaromczyk J."/>
            <person name="Schardl C.L."/>
        </authorList>
    </citation>
    <scope>NUCLEOTIDE SEQUENCE [LARGE SCALE GENOMIC DNA]</scope>
    <source>
        <strain evidence="2">KCTC 42131</strain>
    </source>
</reference>
<evidence type="ECO:0000313" key="2">
    <source>
        <dbReference type="Proteomes" id="UP000175669"/>
    </source>
</evidence>
<keyword evidence="2" id="KW-1185">Reference proteome</keyword>
<comment type="caution">
    <text evidence="1">The sequence shown here is derived from an EMBL/GenBank/DDBJ whole genome shotgun (WGS) entry which is preliminary data.</text>
</comment>